<feature type="transmembrane region" description="Helical" evidence="7">
    <location>
        <begin position="378"/>
        <end position="396"/>
    </location>
</feature>
<dbReference type="PATRIC" id="fig|1319815.3.peg.455"/>
<evidence type="ECO:0000256" key="2">
    <source>
        <dbReference type="ARBA" id="ARBA00006148"/>
    </source>
</evidence>
<feature type="transmembrane region" description="Helical" evidence="7">
    <location>
        <begin position="341"/>
        <end position="366"/>
    </location>
</feature>
<evidence type="ECO:0000256" key="3">
    <source>
        <dbReference type="ARBA" id="ARBA00022448"/>
    </source>
</evidence>
<keyword evidence="5 7" id="KW-1133">Transmembrane helix</keyword>
<feature type="transmembrane region" description="Helical" evidence="7">
    <location>
        <begin position="193"/>
        <end position="212"/>
    </location>
</feature>
<sequence length="476" mass="50500">MNNVFFEQFLMISDLKTVGFLVALLVILFLINMLPKKKFNFSAKVMVATVVGLILGLAIQFVAGFPENPMNLTFVKETTLWYSLLGGGFISLIRMLVIPLVMVSIIHVIINMKEDANLGDLVKKSLIITLVMVAISVGVGLLLGNLFEVGKVSTDAVQAVATEGGRKIREVSNIVDTLKALIPSNPVEAMVKLNIVGLVIFSAVVGVAAKRMSKKYMDTVKPFFDLINASQKIIVSMAMSIIRWMPLAVVPLLANTIAQKGIGAIAEVGKFIAVLYLATAVMFVIQMIAVSFFGLNPFTYVKKSISLMILAFTSRSSVGCLPVTISTLTNKLGVSESTASFVASFGTTAGMQGCAGIFPALTIVFVTNMSGHPIDATLIVMSIIVVAISSLGIAGIPGTATMAASVALSGTGLAAMFPLINPILAIDPIIDMPRTMLNVIGSVTNALMVDKSLGNLNHEVYQDAEAGNEANSSEIE</sequence>
<dbReference type="Pfam" id="PF00375">
    <property type="entry name" value="SDF"/>
    <property type="match status" value="1"/>
</dbReference>
<evidence type="ECO:0000256" key="6">
    <source>
        <dbReference type="ARBA" id="ARBA00023136"/>
    </source>
</evidence>
<evidence type="ECO:0000313" key="8">
    <source>
        <dbReference type="EMBL" id="ERT69636.1"/>
    </source>
</evidence>
<feature type="transmembrane region" description="Helical" evidence="7">
    <location>
        <begin position="15"/>
        <end position="33"/>
    </location>
</feature>
<feature type="transmembrane region" description="Helical" evidence="7">
    <location>
        <begin position="80"/>
        <end position="106"/>
    </location>
</feature>
<comment type="similarity">
    <text evidence="2">Belongs to the dicarboxylate/amino acid:cation symporter (DAACS) (TC 2.A.23) family.</text>
</comment>
<dbReference type="InterPro" id="IPR001991">
    <property type="entry name" value="Na-dicarboxylate_symporter"/>
</dbReference>
<dbReference type="Proteomes" id="UP000017081">
    <property type="component" value="Unassembled WGS sequence"/>
</dbReference>
<dbReference type="GO" id="GO:0015293">
    <property type="term" value="F:symporter activity"/>
    <property type="evidence" value="ECO:0007669"/>
    <property type="project" value="InterPro"/>
</dbReference>
<dbReference type="EMBL" id="AXZF01000016">
    <property type="protein sequence ID" value="ERT69636.1"/>
    <property type="molecule type" value="Genomic_DNA"/>
</dbReference>
<feature type="transmembrane region" description="Helical" evidence="7">
    <location>
        <begin position="45"/>
        <end position="65"/>
    </location>
</feature>
<dbReference type="GO" id="GO:0015184">
    <property type="term" value="F:L-cystine transmembrane transporter activity"/>
    <property type="evidence" value="ECO:0007669"/>
    <property type="project" value="TreeGrafter"/>
</dbReference>
<evidence type="ECO:0000256" key="1">
    <source>
        <dbReference type="ARBA" id="ARBA00004141"/>
    </source>
</evidence>
<comment type="subcellular location">
    <subcellularLocation>
        <location evidence="1">Membrane</location>
        <topology evidence="1">Multi-pass membrane protein</topology>
    </subcellularLocation>
</comment>
<reference evidence="8 9" key="1">
    <citation type="submission" date="2013-08" db="EMBL/GenBank/DDBJ databases">
        <authorList>
            <person name="Weinstock G."/>
            <person name="Sodergren E."/>
            <person name="Wylie T."/>
            <person name="Fulton L."/>
            <person name="Fulton R."/>
            <person name="Fronick C."/>
            <person name="O'Laughlin M."/>
            <person name="Godfrey J."/>
            <person name="Miner T."/>
            <person name="Herter B."/>
            <person name="Appelbaum E."/>
            <person name="Cordes M."/>
            <person name="Lek S."/>
            <person name="Wollam A."/>
            <person name="Pepin K.H."/>
            <person name="Palsikar V.B."/>
            <person name="Mitreva M."/>
            <person name="Wilson R.K."/>
        </authorList>
    </citation>
    <scope>NUCLEOTIDE SEQUENCE [LARGE SCALE GENOMIC DNA]</scope>
    <source>
        <strain evidence="8 9">ATCC BAA-474</strain>
    </source>
</reference>
<gene>
    <name evidence="8" type="ORF">HMPREF0202_00474</name>
</gene>
<dbReference type="STRING" id="1319815.HMPREF0202_00474"/>
<dbReference type="PANTHER" id="PTHR42865:SF5">
    <property type="entry name" value="L-CYSTINE TRANSPORTER TCYP"/>
    <property type="match status" value="1"/>
</dbReference>
<feature type="transmembrane region" description="Helical" evidence="7">
    <location>
        <begin position="307"/>
        <end position="329"/>
    </location>
</feature>
<dbReference type="AlphaFoldDB" id="U7VDT5"/>
<dbReference type="InterPro" id="IPR036458">
    <property type="entry name" value="Na:dicarbo_symporter_sf"/>
</dbReference>
<evidence type="ECO:0000256" key="7">
    <source>
        <dbReference type="SAM" id="Phobius"/>
    </source>
</evidence>
<feature type="transmembrane region" description="Helical" evidence="7">
    <location>
        <begin position="126"/>
        <end position="147"/>
    </location>
</feature>
<keyword evidence="4 7" id="KW-0812">Transmembrane</keyword>
<organism evidence="8 9">
    <name type="scientific">Cetobacterium somerae ATCC BAA-474</name>
    <dbReference type="NCBI Taxonomy" id="1319815"/>
    <lineage>
        <taxon>Bacteria</taxon>
        <taxon>Fusobacteriati</taxon>
        <taxon>Fusobacteriota</taxon>
        <taxon>Fusobacteriia</taxon>
        <taxon>Fusobacteriales</taxon>
        <taxon>Fusobacteriaceae</taxon>
        <taxon>Cetobacterium</taxon>
    </lineage>
</organism>
<dbReference type="GO" id="GO:0005886">
    <property type="term" value="C:plasma membrane"/>
    <property type="evidence" value="ECO:0007669"/>
    <property type="project" value="TreeGrafter"/>
</dbReference>
<feature type="transmembrane region" description="Helical" evidence="7">
    <location>
        <begin position="402"/>
        <end position="426"/>
    </location>
</feature>
<protein>
    <submittedName>
        <fullName evidence="8">Transporter, dicarboxylate/amino acid:cation Na+/H+ symporter family protein</fullName>
    </submittedName>
</protein>
<proteinExistence type="inferred from homology"/>
<dbReference type="RefSeq" id="WP_023050021.1">
    <property type="nucleotide sequence ID" value="NZ_CP173065.2"/>
</dbReference>
<comment type="caution">
    <text evidence="8">The sequence shown here is derived from an EMBL/GenBank/DDBJ whole genome shotgun (WGS) entry which is preliminary data.</text>
</comment>
<evidence type="ECO:0000313" key="9">
    <source>
        <dbReference type="Proteomes" id="UP000017081"/>
    </source>
</evidence>
<keyword evidence="9" id="KW-1185">Reference proteome</keyword>
<accession>U7VDT5</accession>
<feature type="transmembrane region" description="Helical" evidence="7">
    <location>
        <begin position="274"/>
        <end position="295"/>
    </location>
</feature>
<feature type="transmembrane region" description="Helical" evidence="7">
    <location>
        <begin position="233"/>
        <end position="254"/>
    </location>
</feature>
<dbReference type="HOGENOM" id="CLU_019375_0_3_0"/>
<dbReference type="eggNOG" id="COG1823">
    <property type="taxonomic scope" value="Bacteria"/>
</dbReference>
<evidence type="ECO:0000256" key="4">
    <source>
        <dbReference type="ARBA" id="ARBA00022692"/>
    </source>
</evidence>
<dbReference type="Gene3D" id="1.10.3860.10">
    <property type="entry name" value="Sodium:dicarboxylate symporter"/>
    <property type="match status" value="1"/>
</dbReference>
<dbReference type="SUPFAM" id="SSF118215">
    <property type="entry name" value="Proton glutamate symport protein"/>
    <property type="match status" value="1"/>
</dbReference>
<dbReference type="PANTHER" id="PTHR42865">
    <property type="entry name" value="PROTON/GLUTAMATE-ASPARTATE SYMPORTER"/>
    <property type="match status" value="1"/>
</dbReference>
<dbReference type="PRINTS" id="PR00173">
    <property type="entry name" value="EDTRNSPORT"/>
</dbReference>
<name>U7VDT5_9FUSO</name>
<keyword evidence="6 7" id="KW-0472">Membrane</keyword>
<evidence type="ECO:0000256" key="5">
    <source>
        <dbReference type="ARBA" id="ARBA00022989"/>
    </source>
</evidence>
<keyword evidence="3" id="KW-0813">Transport</keyword>